<keyword evidence="3" id="KW-1185">Reference proteome</keyword>
<dbReference type="SUPFAM" id="SSF51182">
    <property type="entry name" value="RmlC-like cupins"/>
    <property type="match status" value="1"/>
</dbReference>
<dbReference type="AlphaFoldDB" id="A0A7S8E6I3"/>
<dbReference type="Proteomes" id="UP000594468">
    <property type="component" value="Chromosome"/>
</dbReference>
<dbReference type="InterPro" id="IPR011051">
    <property type="entry name" value="RmlC_Cupin_sf"/>
</dbReference>
<accession>A0A7S8E6I3</accession>
<dbReference type="PIRSF" id="PIRSF019307">
    <property type="entry name" value="UCP019307"/>
    <property type="match status" value="1"/>
</dbReference>
<gene>
    <name evidence="2" type="ORF">G4Y79_16455</name>
</gene>
<organism evidence="2 3">
    <name type="scientific">Phototrophicus methaneseepsis</name>
    <dbReference type="NCBI Taxonomy" id="2710758"/>
    <lineage>
        <taxon>Bacteria</taxon>
        <taxon>Bacillati</taxon>
        <taxon>Chloroflexota</taxon>
        <taxon>Candidatus Thermofontia</taxon>
        <taxon>Phototrophicales</taxon>
        <taxon>Phototrophicaceae</taxon>
        <taxon>Phototrophicus</taxon>
    </lineage>
</organism>
<dbReference type="Gene3D" id="2.60.120.10">
    <property type="entry name" value="Jelly Rolls"/>
    <property type="match status" value="1"/>
</dbReference>
<sequence>MPEDKIQTFTFTDDGKIPNNPDLPLVVYRQALSESSDHVDACQRLFSKHNWRGIWVNGIYSYHHYHSTSHEVLGIVEGNAEVQFGGEEGESVQVYAGDVVVIPAGVGHCRLHASNDFRVVGAYPAGQENWDLQTGKPDERPQVLENIQAVPLPEQDPVFGNTGPLLDAWKKTS</sequence>
<evidence type="ECO:0000313" key="2">
    <source>
        <dbReference type="EMBL" id="QPC81287.1"/>
    </source>
</evidence>
<protein>
    <submittedName>
        <fullName evidence="2">Cupin domain-containing protein</fullName>
    </submittedName>
</protein>
<dbReference type="Pfam" id="PF07883">
    <property type="entry name" value="Cupin_2"/>
    <property type="match status" value="1"/>
</dbReference>
<dbReference type="PANTHER" id="PTHR36448:SF2">
    <property type="entry name" value="CUPIN TYPE-1 DOMAIN-CONTAINING PROTEIN"/>
    <property type="match status" value="1"/>
</dbReference>
<dbReference type="RefSeq" id="WP_195169360.1">
    <property type="nucleotide sequence ID" value="NZ_CP062983.1"/>
</dbReference>
<feature type="domain" description="Cupin type-2" evidence="1">
    <location>
        <begin position="60"/>
        <end position="109"/>
    </location>
</feature>
<dbReference type="CDD" id="cd02219">
    <property type="entry name" value="cupin_YjlB-like"/>
    <property type="match status" value="1"/>
</dbReference>
<evidence type="ECO:0000313" key="3">
    <source>
        <dbReference type="Proteomes" id="UP000594468"/>
    </source>
</evidence>
<reference evidence="2 3" key="1">
    <citation type="submission" date="2020-02" db="EMBL/GenBank/DDBJ databases">
        <authorList>
            <person name="Zheng R.K."/>
            <person name="Sun C.M."/>
        </authorList>
    </citation>
    <scope>NUCLEOTIDE SEQUENCE [LARGE SCALE GENOMIC DNA]</scope>
    <source>
        <strain evidence="3">rifampicinis</strain>
    </source>
</reference>
<dbReference type="InterPro" id="IPR014710">
    <property type="entry name" value="RmlC-like_jellyroll"/>
</dbReference>
<name>A0A7S8E6I3_9CHLR</name>
<proteinExistence type="predicted"/>
<dbReference type="PANTHER" id="PTHR36448">
    <property type="entry name" value="BLR7373 PROTEIN"/>
    <property type="match status" value="1"/>
</dbReference>
<dbReference type="KEGG" id="pmet:G4Y79_16455"/>
<dbReference type="EMBL" id="CP062983">
    <property type="protein sequence ID" value="QPC81287.1"/>
    <property type="molecule type" value="Genomic_DNA"/>
</dbReference>
<dbReference type="InterPro" id="IPR014500">
    <property type="entry name" value="UCP019307_cupin"/>
</dbReference>
<dbReference type="InterPro" id="IPR013096">
    <property type="entry name" value="Cupin_2"/>
</dbReference>
<dbReference type="InterPro" id="IPR047121">
    <property type="entry name" value="YjiB-like"/>
</dbReference>
<evidence type="ECO:0000259" key="1">
    <source>
        <dbReference type="Pfam" id="PF07883"/>
    </source>
</evidence>